<dbReference type="KEGG" id="clz:BIU88_10070"/>
<dbReference type="EMBL" id="CP017305">
    <property type="protein sequence ID" value="AOS84446.1"/>
    <property type="molecule type" value="Genomic_DNA"/>
</dbReference>
<dbReference type="InterPro" id="IPR041049">
    <property type="entry name" value="DUF5615"/>
</dbReference>
<gene>
    <name evidence="2" type="ORF">BIU88_10070</name>
</gene>
<dbReference type="STRING" id="274537.BIU88_10070"/>
<evidence type="ECO:0000313" key="3">
    <source>
        <dbReference type="Proteomes" id="UP000095185"/>
    </source>
</evidence>
<dbReference type="Pfam" id="PF18480">
    <property type="entry name" value="DUF5615"/>
    <property type="match status" value="1"/>
</dbReference>
<evidence type="ECO:0000313" key="2">
    <source>
        <dbReference type="EMBL" id="AOS84446.1"/>
    </source>
</evidence>
<feature type="domain" description="DUF5615" evidence="1">
    <location>
        <begin position="1"/>
        <end position="105"/>
    </location>
</feature>
<dbReference type="Proteomes" id="UP000095185">
    <property type="component" value="Chromosome"/>
</dbReference>
<dbReference type="AlphaFoldDB" id="A0A1D8CZS9"/>
<sequence>MILWIDAHLSPSLAAWINRTYPAIQAKSLSSMNLQRAHDRTIFKAAREANAVIMSKDADFLKLVDQYGTPPQLLWITCGNTSNARMRAVLEKSLDKAAELLLSGEPIIEISDLR</sequence>
<name>A0A1D8CZS9_CHLLM</name>
<accession>A0A1D8CZS9</accession>
<protein>
    <recommendedName>
        <fullName evidence="1">DUF5615 domain-containing protein</fullName>
    </recommendedName>
</protein>
<organism evidence="2 3">
    <name type="scientific">Chlorobaculum limnaeum</name>
    <dbReference type="NCBI Taxonomy" id="274537"/>
    <lineage>
        <taxon>Bacteria</taxon>
        <taxon>Pseudomonadati</taxon>
        <taxon>Chlorobiota</taxon>
        <taxon>Chlorobiia</taxon>
        <taxon>Chlorobiales</taxon>
        <taxon>Chlorobiaceae</taxon>
        <taxon>Chlorobaculum</taxon>
    </lineage>
</organism>
<proteinExistence type="predicted"/>
<evidence type="ECO:0000259" key="1">
    <source>
        <dbReference type="Pfam" id="PF18480"/>
    </source>
</evidence>
<dbReference type="RefSeq" id="WP_069810638.1">
    <property type="nucleotide sequence ID" value="NZ_CP017305.1"/>
</dbReference>
<dbReference type="OrthoDB" id="27473at2"/>
<reference evidence="2" key="1">
    <citation type="submission" date="2016-09" db="EMBL/GenBank/DDBJ databases">
        <title>Genome sequence of Chlorobaculum limnaeum.</title>
        <authorList>
            <person name="Liu Z."/>
            <person name="Tank M."/>
            <person name="Bryant D.A."/>
        </authorList>
    </citation>
    <scope>NUCLEOTIDE SEQUENCE [LARGE SCALE GENOMIC DNA]</scope>
    <source>
        <strain evidence="2">DSM 1677</strain>
    </source>
</reference>
<keyword evidence="3" id="KW-1185">Reference proteome</keyword>